<dbReference type="PANTHER" id="PTHR43968:SF6">
    <property type="entry name" value="GLUTATHIONE S-TRANSFERASE OMEGA"/>
    <property type="match status" value="1"/>
</dbReference>
<dbReference type="EMBL" id="CP114014">
    <property type="protein sequence ID" value="XAY04435.1"/>
    <property type="molecule type" value="Genomic_DNA"/>
</dbReference>
<dbReference type="AlphaFoldDB" id="A0AAU7AS61"/>
<dbReference type="CDD" id="cd00299">
    <property type="entry name" value="GST_C_family"/>
    <property type="match status" value="1"/>
</dbReference>
<proteinExistence type="predicted"/>
<evidence type="ECO:0000313" key="3">
    <source>
        <dbReference type="EMBL" id="XAY04435.1"/>
    </source>
</evidence>
<dbReference type="InterPro" id="IPR036282">
    <property type="entry name" value="Glutathione-S-Trfase_C_sf"/>
</dbReference>
<dbReference type="Gene3D" id="3.40.30.10">
    <property type="entry name" value="Glutaredoxin"/>
    <property type="match status" value="1"/>
</dbReference>
<gene>
    <name evidence="3" type="primary">ligF</name>
    <name evidence="3" type="ORF">DSM112329_01268</name>
</gene>
<organism evidence="3">
    <name type="scientific">Paraconexibacter sp. AEG42_29</name>
    <dbReference type="NCBI Taxonomy" id="2997339"/>
    <lineage>
        <taxon>Bacteria</taxon>
        <taxon>Bacillati</taxon>
        <taxon>Actinomycetota</taxon>
        <taxon>Thermoleophilia</taxon>
        <taxon>Solirubrobacterales</taxon>
        <taxon>Paraconexibacteraceae</taxon>
        <taxon>Paraconexibacter</taxon>
    </lineage>
</organism>
<dbReference type="InterPro" id="IPR010987">
    <property type="entry name" value="Glutathione-S-Trfase_C-like"/>
</dbReference>
<feature type="domain" description="GST C-terminal" evidence="2">
    <location>
        <begin position="86"/>
        <end position="215"/>
    </location>
</feature>
<protein>
    <submittedName>
        <fullName evidence="3">Protein LigF</fullName>
    </submittedName>
</protein>
<evidence type="ECO:0000259" key="2">
    <source>
        <dbReference type="PROSITE" id="PS50405"/>
    </source>
</evidence>
<dbReference type="SUPFAM" id="SSF47616">
    <property type="entry name" value="GST C-terminal domain-like"/>
    <property type="match status" value="1"/>
</dbReference>
<dbReference type="Pfam" id="PF13417">
    <property type="entry name" value="GST_N_3"/>
    <property type="match status" value="1"/>
</dbReference>
<dbReference type="Gene3D" id="1.20.1050.10">
    <property type="match status" value="1"/>
</dbReference>
<dbReference type="InterPro" id="IPR040079">
    <property type="entry name" value="Glutathione_S-Trfase"/>
</dbReference>
<sequence length="215" mass="23982">MSDVPRLWSFRASPFAGKVRVALAEKGVDYELLEIHPVKRPPRLRELNPVGRVPVLEAPGVVLRESAVICEYLEEVYPEPPLWPADPGLRGWARGWARYVDDGLAVNFFFGMRKLAFGKAPEDPDDIVDRIHAKVPRQWARLEDALDAHDGPWLCGQQFTYADITGMAIAVRIPEWKPQLLPDPAEHPRVTAWLAALRERPSAAAIDAAGTKVPA</sequence>
<reference evidence="3" key="1">
    <citation type="submission" date="2022-12" db="EMBL/GenBank/DDBJ databases">
        <title>Paraconexibacter alkalitolerans sp. nov. and Baekduia alba sp. nov., isolated from soil and emended description of the genera Paraconexibacter (Chun et al., 2020) and Baekduia (An et al., 2020).</title>
        <authorList>
            <person name="Vieira S."/>
            <person name="Huber K.J."/>
            <person name="Geppert A."/>
            <person name="Wolf J."/>
            <person name="Neumann-Schaal M."/>
            <person name="Muesken M."/>
            <person name="Overmann J."/>
        </authorList>
    </citation>
    <scope>NUCLEOTIDE SEQUENCE</scope>
    <source>
        <strain evidence="3">AEG42_29</strain>
    </source>
</reference>
<dbReference type="Pfam" id="PF14497">
    <property type="entry name" value="GST_C_3"/>
    <property type="match status" value="1"/>
</dbReference>
<dbReference type="PROSITE" id="PS50405">
    <property type="entry name" value="GST_CTER"/>
    <property type="match status" value="1"/>
</dbReference>
<dbReference type="PROSITE" id="PS50404">
    <property type="entry name" value="GST_NTER"/>
    <property type="match status" value="1"/>
</dbReference>
<dbReference type="SFLD" id="SFLDS00019">
    <property type="entry name" value="Glutathione_Transferase_(cytos"/>
    <property type="match status" value="1"/>
</dbReference>
<evidence type="ECO:0000259" key="1">
    <source>
        <dbReference type="PROSITE" id="PS50404"/>
    </source>
</evidence>
<dbReference type="InterPro" id="IPR036249">
    <property type="entry name" value="Thioredoxin-like_sf"/>
</dbReference>
<dbReference type="GO" id="GO:0005737">
    <property type="term" value="C:cytoplasm"/>
    <property type="evidence" value="ECO:0007669"/>
    <property type="project" value="TreeGrafter"/>
</dbReference>
<dbReference type="InterPro" id="IPR004045">
    <property type="entry name" value="Glutathione_S-Trfase_N"/>
</dbReference>
<dbReference type="InterPro" id="IPR050983">
    <property type="entry name" value="GST_Omega/HSP26"/>
</dbReference>
<dbReference type="PANTHER" id="PTHR43968">
    <property type="match status" value="1"/>
</dbReference>
<accession>A0AAU7AS61</accession>
<dbReference type="CDD" id="cd00570">
    <property type="entry name" value="GST_N_family"/>
    <property type="match status" value="1"/>
</dbReference>
<dbReference type="SFLD" id="SFLDG00358">
    <property type="entry name" value="Main_(cytGST)"/>
    <property type="match status" value="1"/>
</dbReference>
<dbReference type="KEGG" id="parq:DSM112329_01268"/>
<dbReference type="SUPFAM" id="SSF52833">
    <property type="entry name" value="Thioredoxin-like"/>
    <property type="match status" value="1"/>
</dbReference>
<dbReference type="InterPro" id="IPR004046">
    <property type="entry name" value="GST_C"/>
</dbReference>
<dbReference type="RefSeq" id="WP_354700974.1">
    <property type="nucleotide sequence ID" value="NZ_CP114014.1"/>
</dbReference>
<name>A0AAU7AS61_9ACTN</name>
<feature type="domain" description="GST N-terminal" evidence="1">
    <location>
        <begin position="3"/>
        <end position="81"/>
    </location>
</feature>